<comment type="caution">
    <text evidence="1">The sequence shown here is derived from an EMBL/GenBank/DDBJ whole genome shotgun (WGS) entry which is preliminary data.</text>
</comment>
<protein>
    <submittedName>
        <fullName evidence="1">Uncharacterized protein</fullName>
    </submittedName>
</protein>
<sequence>MSNSPEAITEMVRCYFTYALKEELQLIYNDLLIEWEFIDYDISEQQLSTILNIALIIGRDMELLDKMDSTLKYLEEPGTGLSLYQLYYDLNNGVIDYSTGKEKFDNIKNKTTVIANCEQHRLLSLLEHTLLKEHSEIMDNTENKLKENKEEVTKQEVPSIKTVKKLPIKTKFHPKKNVPFEKVSVSLAIYKFKNSKNIHEYSQTYLLKSKGYQEYFITMKQLRKLKRDKEGYWIEVVYLDENFNFDKKSMLNLKDSIEPQQNDKNFKWPTTEINEETSESENNIDLNSKSALRDLGYRITGLSRKERWDILANKAVPKLGLKRVANMIAYLVRGRKSMKDGIKRNRNSITEWEYDLQKLKDKYYRKDFVWPFTDIKKNLHK</sequence>
<evidence type="ECO:0000313" key="2">
    <source>
        <dbReference type="Proteomes" id="UP000468638"/>
    </source>
</evidence>
<accession>A0A6I5A5D5</accession>
<evidence type="ECO:0000313" key="1">
    <source>
        <dbReference type="EMBL" id="MYL35571.1"/>
    </source>
</evidence>
<name>A0A6I5A5D5_9BACI</name>
<proteinExistence type="predicted"/>
<dbReference type="AlphaFoldDB" id="A0A6I5A5D5"/>
<dbReference type="OrthoDB" id="2446958at2"/>
<reference evidence="1 2" key="1">
    <citation type="submission" date="2019-11" db="EMBL/GenBank/DDBJ databases">
        <title>Genome sequences of 17 halophilic strains isolated from different environments.</title>
        <authorList>
            <person name="Furrow R.E."/>
        </authorList>
    </citation>
    <scope>NUCLEOTIDE SEQUENCE [LARGE SCALE GENOMIC DNA]</scope>
    <source>
        <strain evidence="1 2">22514_16_FS</strain>
    </source>
</reference>
<dbReference type="Proteomes" id="UP000468638">
    <property type="component" value="Unassembled WGS sequence"/>
</dbReference>
<gene>
    <name evidence="1" type="ORF">GLW05_18500</name>
</gene>
<dbReference type="EMBL" id="WMEQ01000018">
    <property type="protein sequence ID" value="MYL35571.1"/>
    <property type="molecule type" value="Genomic_DNA"/>
</dbReference>
<organism evidence="1 2">
    <name type="scientific">Pontibacillus yanchengensis</name>
    <dbReference type="NCBI Taxonomy" id="462910"/>
    <lineage>
        <taxon>Bacteria</taxon>
        <taxon>Bacillati</taxon>
        <taxon>Bacillota</taxon>
        <taxon>Bacilli</taxon>
        <taxon>Bacillales</taxon>
        <taxon>Bacillaceae</taxon>
        <taxon>Pontibacillus</taxon>
    </lineage>
</organism>